<keyword evidence="2" id="KW-1185">Reference proteome</keyword>
<reference evidence="1 2" key="1">
    <citation type="submission" date="2021-05" db="EMBL/GenBank/DDBJ databases">
        <title>The draft genome of Geobacter pelophilus DSM 12255.</title>
        <authorList>
            <person name="Xu Z."/>
            <person name="Masuda Y."/>
            <person name="Itoh H."/>
            <person name="Senoo K."/>
        </authorList>
    </citation>
    <scope>NUCLEOTIDE SEQUENCE [LARGE SCALE GENOMIC DNA]</scope>
    <source>
        <strain evidence="1 2">DSM 12255</strain>
    </source>
</reference>
<sequence length="419" mass="45302">MTATICEAAANGAPPSTINLKIETSAADLGNILNQSIKKELYKGQGSLGTSVEILRAGAVGVTAANDLIYLSIPVQLTFGYGMFTTGPLKTDLRFKVKVNVSPDWRLVTELYYTGLSDGLADNVRLGVVTLKPKSLVEGVTQPVQKLLAPVIDSKINDAVKLRDKIAPLWRNAFNPVLVDKNFNAWLKLAPEKIVMSPLSASNNRLRLSIGLITAAEIVIGPKPVAPPVRPLPQLQQLATFDNQFHIQLATNIYFADLITALNPILINKTFGDDKKITVRSFSLKSDEGRLVIDLAATGDFDGELTLIAKPVYDSQRNSLTFDDIDFDTRNAGVLVGVGSWLFNSTIRNAIKEKLNTTIIDQLETARAKASAALARIKLAEHVDLSGTVKSLKLGEALVATDRLSLQVYVLGEAGISLK</sequence>
<dbReference type="InterPro" id="IPR025515">
    <property type="entry name" value="DUF4403"/>
</dbReference>
<dbReference type="AlphaFoldDB" id="A0AAW4L0V4"/>
<accession>A0AAW4L0V4</accession>
<evidence type="ECO:0000313" key="1">
    <source>
        <dbReference type="EMBL" id="MBT0664591.1"/>
    </source>
</evidence>
<evidence type="ECO:0000313" key="2">
    <source>
        <dbReference type="Proteomes" id="UP000811899"/>
    </source>
</evidence>
<name>A0AAW4L0V4_9BACT</name>
<proteinExistence type="predicted"/>
<comment type="caution">
    <text evidence="1">The sequence shown here is derived from an EMBL/GenBank/DDBJ whole genome shotgun (WGS) entry which is preliminary data.</text>
</comment>
<protein>
    <submittedName>
        <fullName evidence="1">DUF4403 family protein</fullName>
    </submittedName>
</protein>
<gene>
    <name evidence="1" type="ORF">KI809_09795</name>
</gene>
<dbReference type="Pfam" id="PF14356">
    <property type="entry name" value="DUF4403"/>
    <property type="match status" value="1"/>
</dbReference>
<dbReference type="EMBL" id="JAHCVJ010000003">
    <property type="protein sequence ID" value="MBT0664591.1"/>
    <property type="molecule type" value="Genomic_DNA"/>
</dbReference>
<dbReference type="Proteomes" id="UP000811899">
    <property type="component" value="Unassembled WGS sequence"/>
</dbReference>
<organism evidence="1 2">
    <name type="scientific">Geoanaerobacter pelophilus</name>
    <dbReference type="NCBI Taxonomy" id="60036"/>
    <lineage>
        <taxon>Bacteria</taxon>
        <taxon>Pseudomonadati</taxon>
        <taxon>Thermodesulfobacteriota</taxon>
        <taxon>Desulfuromonadia</taxon>
        <taxon>Geobacterales</taxon>
        <taxon>Geobacteraceae</taxon>
        <taxon>Geoanaerobacter</taxon>
    </lineage>
</organism>